<dbReference type="Gene3D" id="3.30.1490.70">
    <property type="match status" value="1"/>
</dbReference>
<dbReference type="GO" id="GO:0016874">
    <property type="term" value="F:ligase activity"/>
    <property type="evidence" value="ECO:0007669"/>
    <property type="project" value="UniProtKB-KW"/>
</dbReference>
<evidence type="ECO:0000313" key="3">
    <source>
        <dbReference type="EMBL" id="MFD1643029.1"/>
    </source>
</evidence>
<reference evidence="3 4" key="1">
    <citation type="journal article" date="2019" name="Int. J. Syst. Evol. Microbiol.">
        <title>The Global Catalogue of Microorganisms (GCM) 10K type strain sequencing project: providing services to taxonomists for standard genome sequencing and annotation.</title>
        <authorList>
            <consortium name="The Broad Institute Genomics Platform"/>
            <consortium name="The Broad Institute Genome Sequencing Center for Infectious Disease"/>
            <person name="Wu L."/>
            <person name="Ma J."/>
        </authorList>
    </citation>
    <scope>NUCLEOTIDE SEQUENCE [LARGE SCALE GENOMIC DNA]</scope>
    <source>
        <strain evidence="3 4">CGMCC 1.10593</strain>
    </source>
</reference>
<dbReference type="InterPro" id="IPR001072">
    <property type="entry name" value="RNA_ligase_Pab1020"/>
</dbReference>
<feature type="domain" description="RNA ligase" evidence="1">
    <location>
        <begin position="85"/>
        <end position="238"/>
    </location>
</feature>
<proteinExistence type="predicted"/>
<gene>
    <name evidence="3" type="ORF">ACFSBW_14225</name>
</gene>
<dbReference type="Pfam" id="PF09414">
    <property type="entry name" value="RNA_ligase"/>
    <property type="match status" value="1"/>
</dbReference>
<dbReference type="Gene3D" id="3.30.470.30">
    <property type="entry name" value="DNA ligase/mRNA capping enzyme"/>
    <property type="match status" value="1"/>
</dbReference>
<dbReference type="InterPro" id="IPR041596">
    <property type="entry name" value="Lig_Pab1020_C"/>
</dbReference>
<name>A0ABD6D9Q6_9EURY</name>
<keyword evidence="3" id="KW-0436">Ligase</keyword>
<dbReference type="SUPFAM" id="SSF56091">
    <property type="entry name" value="DNA ligase/mRNA capping enzyme, catalytic domain"/>
    <property type="match status" value="1"/>
</dbReference>
<evidence type="ECO:0000259" key="1">
    <source>
        <dbReference type="Pfam" id="PF09414"/>
    </source>
</evidence>
<sequence>MYNAVVARVMEYHDQLGLSRERFAELAEGFHDDSYAGRDYRRLPDYRKGIEKGTVLVAGTVVRGFPKIPRCLVLDSGIPQHFDGEIAVEEKLDGYNVRVARIDGDVFAFTRSGIVCPFTTHKARSLLPVDRFFEQYPDRMLCGEMIGPENPYTTADCYDVDSIAFHAFDIQDRKSGESLPVEERRAACEALGIPQVDLFGIYKPSEAVESTPEIIDDLDSRGREGIVMKTVDGGQQLKYTTSAANQGDLAFAFGLPFDYGRDFSFRRLIREGFQSVEFGDTEAERRERAHGLGESLLVPMADAIETVEEGERLGERHTVRAEPRVVDALLDHFREQSLSIDIERDRRVEGQRVLTFSKQIQRSTDKIDTYLDGTIVTE</sequence>
<dbReference type="EMBL" id="JBHUDM010000004">
    <property type="protein sequence ID" value="MFD1643029.1"/>
    <property type="molecule type" value="Genomic_DNA"/>
</dbReference>
<evidence type="ECO:0000259" key="2">
    <source>
        <dbReference type="Pfam" id="PF18330"/>
    </source>
</evidence>
<organism evidence="3 4">
    <name type="scientific">Halohasta litorea</name>
    <dbReference type="NCBI Taxonomy" id="869891"/>
    <lineage>
        <taxon>Archaea</taxon>
        <taxon>Methanobacteriati</taxon>
        <taxon>Methanobacteriota</taxon>
        <taxon>Stenosarchaea group</taxon>
        <taxon>Halobacteria</taxon>
        <taxon>Halobacteriales</taxon>
        <taxon>Haloferacaceae</taxon>
        <taxon>Halohasta</taxon>
    </lineage>
</organism>
<evidence type="ECO:0000313" key="4">
    <source>
        <dbReference type="Proteomes" id="UP001597052"/>
    </source>
</evidence>
<feature type="domain" description="RNA ligase Pab1020 C-terminal" evidence="2">
    <location>
        <begin position="252"/>
        <end position="373"/>
    </location>
</feature>
<keyword evidence="4" id="KW-1185">Reference proteome</keyword>
<accession>A0ABD6D9Q6</accession>
<dbReference type="InterPro" id="IPR021122">
    <property type="entry name" value="RNA_ligase_dom_REL/Rnl2"/>
</dbReference>
<dbReference type="CDD" id="cd07894">
    <property type="entry name" value="Adenylation_RNA_ligase"/>
    <property type="match status" value="1"/>
</dbReference>
<dbReference type="Proteomes" id="UP001597052">
    <property type="component" value="Unassembled WGS sequence"/>
</dbReference>
<comment type="caution">
    <text evidence="3">The sequence shown here is derived from an EMBL/GenBank/DDBJ whole genome shotgun (WGS) entry which is preliminary data.</text>
</comment>
<protein>
    <submittedName>
        <fullName evidence="3">RNA ligase</fullName>
    </submittedName>
</protein>
<dbReference type="Gene3D" id="3.10.450.740">
    <property type="match status" value="1"/>
</dbReference>
<dbReference type="Gene3D" id="3.30.70.2160">
    <property type="match status" value="1"/>
</dbReference>
<dbReference type="AlphaFoldDB" id="A0ABD6D9Q6"/>
<dbReference type="NCBIfam" id="TIGR01209">
    <property type="entry name" value="RNA ligase"/>
    <property type="match status" value="1"/>
</dbReference>
<dbReference type="Pfam" id="PF18330">
    <property type="entry name" value="Lig_C"/>
    <property type="match status" value="1"/>
</dbReference>
<dbReference type="PRINTS" id="PR01048">
    <property type="entry name" value="Y414FAMILY"/>
</dbReference>